<sequence>MDHKSEVSTKGFSREKSIDSGDSSRNFKRGSISKYSPMSWKFQKLMSKML</sequence>
<comment type="caution">
    <text evidence="2">The sequence shown here is derived from an EMBL/GenBank/DDBJ whole genome shotgun (WGS) entry which is preliminary data.</text>
</comment>
<feature type="compositionally biased region" description="Basic and acidic residues" evidence="1">
    <location>
        <begin position="1"/>
        <end position="19"/>
    </location>
</feature>
<evidence type="ECO:0000313" key="3">
    <source>
        <dbReference type="Proteomes" id="UP001497382"/>
    </source>
</evidence>
<feature type="region of interest" description="Disordered" evidence="1">
    <location>
        <begin position="1"/>
        <end position="32"/>
    </location>
</feature>
<dbReference type="EMBL" id="CAXIEN010000055">
    <property type="protein sequence ID" value="CAL1271589.1"/>
    <property type="molecule type" value="Genomic_DNA"/>
</dbReference>
<reference evidence="2 3" key="1">
    <citation type="submission" date="2024-04" db="EMBL/GenBank/DDBJ databases">
        <authorList>
            <person name="Rising A."/>
            <person name="Reimegard J."/>
            <person name="Sonavane S."/>
            <person name="Akerstrom W."/>
            <person name="Nylinder S."/>
            <person name="Hedman E."/>
            <person name="Kallberg Y."/>
        </authorList>
    </citation>
    <scope>NUCLEOTIDE SEQUENCE [LARGE SCALE GENOMIC DNA]</scope>
</reference>
<dbReference type="AlphaFoldDB" id="A0AAV1ZJ22"/>
<keyword evidence="3" id="KW-1185">Reference proteome</keyword>
<evidence type="ECO:0000313" key="2">
    <source>
        <dbReference type="EMBL" id="CAL1271589.1"/>
    </source>
</evidence>
<dbReference type="Proteomes" id="UP001497382">
    <property type="component" value="Unassembled WGS sequence"/>
</dbReference>
<organism evidence="2 3">
    <name type="scientific">Larinioides sclopetarius</name>
    <dbReference type="NCBI Taxonomy" id="280406"/>
    <lineage>
        <taxon>Eukaryota</taxon>
        <taxon>Metazoa</taxon>
        <taxon>Ecdysozoa</taxon>
        <taxon>Arthropoda</taxon>
        <taxon>Chelicerata</taxon>
        <taxon>Arachnida</taxon>
        <taxon>Araneae</taxon>
        <taxon>Araneomorphae</taxon>
        <taxon>Entelegynae</taxon>
        <taxon>Araneoidea</taxon>
        <taxon>Araneidae</taxon>
        <taxon>Larinioides</taxon>
    </lineage>
</organism>
<name>A0AAV1ZJ22_9ARAC</name>
<proteinExistence type="predicted"/>
<evidence type="ECO:0000256" key="1">
    <source>
        <dbReference type="SAM" id="MobiDB-lite"/>
    </source>
</evidence>
<protein>
    <submittedName>
        <fullName evidence="2">Uncharacterized protein</fullName>
    </submittedName>
</protein>
<accession>A0AAV1ZJ22</accession>
<gene>
    <name evidence="2" type="ORF">LARSCL_LOCUS5902</name>
</gene>